<dbReference type="EMBL" id="CAJNOE010000361">
    <property type="protein sequence ID" value="CAF1173806.1"/>
    <property type="molecule type" value="Genomic_DNA"/>
</dbReference>
<evidence type="ECO:0000259" key="4">
    <source>
        <dbReference type="SMART" id="SM01086"/>
    </source>
</evidence>
<evidence type="ECO:0000256" key="3">
    <source>
        <dbReference type="SAM" id="MobiDB-lite"/>
    </source>
</evidence>
<accession>A0A814ULH3</accession>
<name>A0A814ULH3_9BILA</name>
<dbReference type="Pfam" id="PF10431">
    <property type="entry name" value="ClpB_D2-small"/>
    <property type="match status" value="1"/>
</dbReference>
<dbReference type="PANTHER" id="PTHR11638:SF93">
    <property type="entry name" value="MITOCHONDRIAL DISAGGREGASE"/>
    <property type="match status" value="1"/>
</dbReference>
<reference evidence="5" key="1">
    <citation type="submission" date="2021-02" db="EMBL/GenBank/DDBJ databases">
        <authorList>
            <person name="Nowell W R."/>
        </authorList>
    </citation>
    <scope>NUCLEOTIDE SEQUENCE</scope>
</reference>
<dbReference type="GO" id="GO:0034605">
    <property type="term" value="P:cellular response to heat"/>
    <property type="evidence" value="ECO:0007669"/>
    <property type="project" value="TreeGrafter"/>
</dbReference>
<dbReference type="InterPro" id="IPR027417">
    <property type="entry name" value="P-loop_NTPase"/>
</dbReference>
<dbReference type="SMART" id="SM01086">
    <property type="entry name" value="ClpB_D2-small"/>
    <property type="match status" value="1"/>
</dbReference>
<feature type="domain" description="Clp ATPase C-terminal" evidence="4">
    <location>
        <begin position="86"/>
        <end position="173"/>
    </location>
</feature>
<comment type="caution">
    <text evidence="5">The sequence shown here is derived from an EMBL/GenBank/DDBJ whole genome shotgun (WGS) entry which is preliminary data.</text>
</comment>
<dbReference type="Proteomes" id="UP000663860">
    <property type="component" value="Unassembled WGS sequence"/>
</dbReference>
<evidence type="ECO:0000313" key="5">
    <source>
        <dbReference type="EMBL" id="CAF1173806.1"/>
    </source>
</evidence>
<sequence>MTSNLASEEIANYAQDLRREEEKKPSLINTTIPSDNTDQQHDDEGKTRITVSKQFKDKVVKPILKKHFRRDEFLGRINEMVYFLPFSKSEINKLLLKELEFWKKRAKEQHNIDIIWDRKALDCLADGYDINYGARSLKHEVERSVVNQLAAAHEQGLIESGNQVLLTAQENLFHTPFTNESISSRSVKLQKVETTGGRSLISGLFHSANNQETNIIYTDIKPEDHLKRYQF</sequence>
<keyword evidence="1" id="KW-0547">Nucleotide-binding</keyword>
<protein>
    <recommendedName>
        <fullName evidence="4">Clp ATPase C-terminal domain-containing protein</fullName>
    </recommendedName>
</protein>
<organism evidence="5 6">
    <name type="scientific">Adineta steineri</name>
    <dbReference type="NCBI Taxonomy" id="433720"/>
    <lineage>
        <taxon>Eukaryota</taxon>
        <taxon>Metazoa</taxon>
        <taxon>Spiralia</taxon>
        <taxon>Gnathifera</taxon>
        <taxon>Rotifera</taxon>
        <taxon>Eurotatoria</taxon>
        <taxon>Bdelloidea</taxon>
        <taxon>Adinetida</taxon>
        <taxon>Adinetidae</taxon>
        <taxon>Adineta</taxon>
    </lineage>
</organism>
<dbReference type="SUPFAM" id="SSF52540">
    <property type="entry name" value="P-loop containing nucleoside triphosphate hydrolases"/>
    <property type="match status" value="1"/>
</dbReference>
<dbReference type="InterPro" id="IPR050130">
    <property type="entry name" value="ClpA_ClpB"/>
</dbReference>
<dbReference type="GO" id="GO:0005739">
    <property type="term" value="C:mitochondrion"/>
    <property type="evidence" value="ECO:0007669"/>
    <property type="project" value="TreeGrafter"/>
</dbReference>
<dbReference type="Gene3D" id="3.40.50.300">
    <property type="entry name" value="P-loop containing nucleotide triphosphate hydrolases"/>
    <property type="match status" value="1"/>
</dbReference>
<dbReference type="AlphaFoldDB" id="A0A814ULH3"/>
<gene>
    <name evidence="5" type="ORF">IZO911_LOCUS27054</name>
</gene>
<dbReference type="Gene3D" id="1.10.8.60">
    <property type="match status" value="1"/>
</dbReference>
<feature type="compositionally biased region" description="Basic and acidic residues" evidence="3">
    <location>
        <begin position="16"/>
        <end position="25"/>
    </location>
</feature>
<proteinExistence type="predicted"/>
<dbReference type="GO" id="GO:0016887">
    <property type="term" value="F:ATP hydrolysis activity"/>
    <property type="evidence" value="ECO:0007669"/>
    <property type="project" value="TreeGrafter"/>
</dbReference>
<keyword evidence="2" id="KW-0067">ATP-binding</keyword>
<dbReference type="InterPro" id="IPR019489">
    <property type="entry name" value="Clp_ATPase_C"/>
</dbReference>
<dbReference type="PANTHER" id="PTHR11638">
    <property type="entry name" value="ATP-DEPENDENT CLP PROTEASE"/>
    <property type="match status" value="1"/>
</dbReference>
<evidence type="ECO:0000256" key="2">
    <source>
        <dbReference type="ARBA" id="ARBA00022840"/>
    </source>
</evidence>
<dbReference type="GO" id="GO:0005524">
    <property type="term" value="F:ATP binding"/>
    <property type="evidence" value="ECO:0007669"/>
    <property type="project" value="UniProtKB-KW"/>
</dbReference>
<feature type="compositionally biased region" description="Polar residues" evidence="3">
    <location>
        <begin position="27"/>
        <end position="37"/>
    </location>
</feature>
<feature type="region of interest" description="Disordered" evidence="3">
    <location>
        <begin position="16"/>
        <end position="45"/>
    </location>
</feature>
<evidence type="ECO:0000256" key="1">
    <source>
        <dbReference type="ARBA" id="ARBA00022741"/>
    </source>
</evidence>
<evidence type="ECO:0000313" key="6">
    <source>
        <dbReference type="Proteomes" id="UP000663860"/>
    </source>
</evidence>